<evidence type="ECO:0000256" key="1">
    <source>
        <dbReference type="SAM" id="SignalP"/>
    </source>
</evidence>
<dbReference type="Proteomes" id="UP001319080">
    <property type="component" value="Unassembled WGS sequence"/>
</dbReference>
<reference evidence="2 3" key="1">
    <citation type="submission" date="2021-05" db="EMBL/GenBank/DDBJ databases">
        <title>A Polyphasic approach of four new species of the genus Ohtaekwangia: Ohtaekwangia histidinii sp. nov., Ohtaekwangia cretensis sp. nov., Ohtaekwangia indiensis sp. nov., Ohtaekwangia reichenbachii sp. nov. from diverse environment.</title>
        <authorList>
            <person name="Octaviana S."/>
        </authorList>
    </citation>
    <scope>NUCLEOTIDE SEQUENCE [LARGE SCALE GENOMIC DNA]</scope>
    <source>
        <strain evidence="2 3">PWU5</strain>
    </source>
</reference>
<keyword evidence="3" id="KW-1185">Reference proteome</keyword>
<gene>
    <name evidence="2" type="ORF">KK062_23955</name>
</gene>
<evidence type="ECO:0008006" key="4">
    <source>
        <dbReference type="Google" id="ProtNLM"/>
    </source>
</evidence>
<dbReference type="AlphaFoldDB" id="A0AAP2E3F0"/>
<evidence type="ECO:0000313" key="3">
    <source>
        <dbReference type="Proteomes" id="UP001319080"/>
    </source>
</evidence>
<dbReference type="EMBL" id="JAHESE010000031">
    <property type="protein sequence ID" value="MBT1711318.1"/>
    <property type="molecule type" value="Genomic_DNA"/>
</dbReference>
<evidence type="ECO:0000313" key="2">
    <source>
        <dbReference type="EMBL" id="MBT1711318.1"/>
    </source>
</evidence>
<organism evidence="2 3">
    <name type="scientific">Dawidia cretensis</name>
    <dbReference type="NCBI Taxonomy" id="2782350"/>
    <lineage>
        <taxon>Bacteria</taxon>
        <taxon>Pseudomonadati</taxon>
        <taxon>Bacteroidota</taxon>
        <taxon>Cytophagia</taxon>
        <taxon>Cytophagales</taxon>
        <taxon>Chryseotaleaceae</taxon>
        <taxon>Dawidia</taxon>
    </lineage>
</organism>
<dbReference type="RefSeq" id="WP_254086892.1">
    <property type="nucleotide sequence ID" value="NZ_JAHESE010000031.1"/>
</dbReference>
<accession>A0AAP2E3F0</accession>
<name>A0AAP2E3F0_9BACT</name>
<sequence length="88" mass="9338">MKKVRLILAAGACLLAGAAVYANSGAALQFYYTTSAGDVTCSDPFTGTVCSPGIVTQCSVENENNVTVYITQKQVTPTIINCQLRMRN</sequence>
<comment type="caution">
    <text evidence="2">The sequence shown here is derived from an EMBL/GenBank/DDBJ whole genome shotgun (WGS) entry which is preliminary data.</text>
</comment>
<keyword evidence="1" id="KW-0732">Signal</keyword>
<feature type="chain" id="PRO_5042819001" description="Secreted protein" evidence="1">
    <location>
        <begin position="22"/>
        <end position="88"/>
    </location>
</feature>
<proteinExistence type="predicted"/>
<feature type="signal peptide" evidence="1">
    <location>
        <begin position="1"/>
        <end position="21"/>
    </location>
</feature>
<protein>
    <recommendedName>
        <fullName evidence="4">Secreted protein</fullName>
    </recommendedName>
</protein>